<protein>
    <submittedName>
        <fullName evidence="6">Transcriptional regulator, LysR family</fullName>
        <ecNumber evidence="6">4.2.1.1</ecNumber>
    </submittedName>
</protein>
<evidence type="ECO:0000313" key="6">
    <source>
        <dbReference type="EMBL" id="ACV26658.1"/>
    </source>
</evidence>
<evidence type="ECO:0000259" key="5">
    <source>
        <dbReference type="PROSITE" id="PS50931"/>
    </source>
</evidence>
<dbReference type="GO" id="GO:0004089">
    <property type="term" value="F:carbonate dehydratase activity"/>
    <property type="evidence" value="ECO:0007669"/>
    <property type="project" value="UniProtKB-EC"/>
</dbReference>
<dbReference type="PANTHER" id="PTHR30537:SF5">
    <property type="entry name" value="HTH-TYPE TRANSCRIPTIONAL ACTIVATOR TTDR-RELATED"/>
    <property type="match status" value="1"/>
</dbReference>
<dbReference type="PANTHER" id="PTHR30537">
    <property type="entry name" value="HTH-TYPE TRANSCRIPTIONAL REGULATOR"/>
    <property type="match status" value="1"/>
</dbReference>
<dbReference type="SUPFAM" id="SSF46785">
    <property type="entry name" value="Winged helix' DNA-binding domain"/>
    <property type="match status" value="1"/>
</dbReference>
<name>C7RBL6_KANKD</name>
<dbReference type="CDD" id="cd08422">
    <property type="entry name" value="PBP2_CrgA_like"/>
    <property type="match status" value="1"/>
</dbReference>
<evidence type="ECO:0000256" key="2">
    <source>
        <dbReference type="ARBA" id="ARBA00023015"/>
    </source>
</evidence>
<keyword evidence="4" id="KW-0804">Transcription</keyword>
<dbReference type="AlphaFoldDB" id="C7RBL6"/>
<dbReference type="InterPro" id="IPR000847">
    <property type="entry name" value="LysR_HTH_N"/>
</dbReference>
<dbReference type="Proteomes" id="UP000001231">
    <property type="component" value="Chromosome"/>
</dbReference>
<accession>C7RBL6</accession>
<evidence type="ECO:0000256" key="4">
    <source>
        <dbReference type="ARBA" id="ARBA00023163"/>
    </source>
</evidence>
<dbReference type="InParanoid" id="C7RBL6"/>
<organism evidence="6 7">
    <name type="scientific">Kangiella koreensis (strain DSM 16069 / JCM 12317 / KCTC 12182 / SW-125)</name>
    <dbReference type="NCBI Taxonomy" id="523791"/>
    <lineage>
        <taxon>Bacteria</taxon>
        <taxon>Pseudomonadati</taxon>
        <taxon>Pseudomonadota</taxon>
        <taxon>Gammaproteobacteria</taxon>
        <taxon>Kangiellales</taxon>
        <taxon>Kangiellaceae</taxon>
        <taxon>Kangiella</taxon>
    </lineage>
</organism>
<dbReference type="FunCoup" id="C7RBL6">
    <property type="interactions" value="3"/>
</dbReference>
<dbReference type="Gene3D" id="3.40.190.290">
    <property type="match status" value="1"/>
</dbReference>
<keyword evidence="3" id="KW-0238">DNA-binding</keyword>
<feature type="domain" description="HTH lysR-type" evidence="5">
    <location>
        <begin position="1"/>
        <end position="59"/>
    </location>
</feature>
<reference evidence="6 7" key="1">
    <citation type="journal article" date="2009" name="Stand. Genomic Sci.">
        <title>Complete genome sequence of Kangiella koreensis type strain (SW-125).</title>
        <authorList>
            <person name="Han C."/>
            <person name="Sikorski J."/>
            <person name="Lapidus A."/>
            <person name="Nolan M."/>
            <person name="Glavina Del Rio T."/>
            <person name="Tice H."/>
            <person name="Cheng J.F."/>
            <person name="Lucas S."/>
            <person name="Chen F."/>
            <person name="Copeland A."/>
            <person name="Ivanova N."/>
            <person name="Mavromatis K."/>
            <person name="Ovchinnikova G."/>
            <person name="Pati A."/>
            <person name="Bruce D."/>
            <person name="Goodwin L."/>
            <person name="Pitluck S."/>
            <person name="Chen A."/>
            <person name="Palaniappan K."/>
            <person name="Land M."/>
            <person name="Hauser L."/>
            <person name="Chang Y.J."/>
            <person name="Jeffries C.D."/>
            <person name="Chain P."/>
            <person name="Saunders E."/>
            <person name="Brettin T."/>
            <person name="Goker M."/>
            <person name="Tindall B.J."/>
            <person name="Bristow J."/>
            <person name="Eisen J.A."/>
            <person name="Markowitz V."/>
            <person name="Hugenholtz P."/>
            <person name="Kyrpides N.C."/>
            <person name="Klenk H.P."/>
            <person name="Detter J.C."/>
        </authorList>
    </citation>
    <scope>NUCLEOTIDE SEQUENCE [LARGE SCALE GENOMIC DNA]</scope>
    <source>
        <strain evidence="7">DSM 16069 / KCTC 12182 / SW-125</strain>
    </source>
</reference>
<proteinExistence type="inferred from homology"/>
<dbReference type="Pfam" id="PF00126">
    <property type="entry name" value="HTH_1"/>
    <property type="match status" value="1"/>
</dbReference>
<evidence type="ECO:0000256" key="3">
    <source>
        <dbReference type="ARBA" id="ARBA00023125"/>
    </source>
</evidence>
<dbReference type="Gene3D" id="1.10.10.10">
    <property type="entry name" value="Winged helix-like DNA-binding domain superfamily/Winged helix DNA-binding domain"/>
    <property type="match status" value="1"/>
</dbReference>
<dbReference type="InterPro" id="IPR036388">
    <property type="entry name" value="WH-like_DNA-bd_sf"/>
</dbReference>
<sequence>MDKLDLMQAFISVVQQGSFTSAAEQLGTSTQLVSKYVSQLESDLKVRLLHRTTRSVTVTEAGQAYLERAQQILSDIETLEGSIKEEGDEPRGRLRISAPMSFSTLHLGKLLAEYQQQYPEVTIDLQLNDRKVDIVEEGFDLAIRIGDLESSSLIARKIAPIQLVMCASPDYLHQHGEPQSLEELKGHRYLHYSYRNEDLPALVSTQSASMVLNRQKGSIAANNGEVLAKAAVAGAGIVLQPTFIVGPYIAQGKLKPILKQHQQEPLGLYAVYPHRKYLSGKVQSFIDYLQSCFGDKPYWDNY</sequence>
<dbReference type="GO" id="GO:0006351">
    <property type="term" value="P:DNA-templated transcription"/>
    <property type="evidence" value="ECO:0007669"/>
    <property type="project" value="TreeGrafter"/>
</dbReference>
<dbReference type="InterPro" id="IPR058163">
    <property type="entry name" value="LysR-type_TF_proteobact-type"/>
</dbReference>
<comment type="similarity">
    <text evidence="1">Belongs to the LysR transcriptional regulatory family.</text>
</comment>
<dbReference type="SUPFAM" id="SSF53850">
    <property type="entry name" value="Periplasmic binding protein-like II"/>
    <property type="match status" value="1"/>
</dbReference>
<keyword evidence="7" id="KW-1185">Reference proteome</keyword>
<evidence type="ECO:0000313" key="7">
    <source>
        <dbReference type="Proteomes" id="UP000001231"/>
    </source>
</evidence>
<dbReference type="STRING" id="523791.Kkor_1239"/>
<dbReference type="eggNOG" id="COG0583">
    <property type="taxonomic scope" value="Bacteria"/>
</dbReference>
<dbReference type="InterPro" id="IPR005119">
    <property type="entry name" value="LysR_subst-bd"/>
</dbReference>
<gene>
    <name evidence="6" type="ordered locus">Kkor_1239</name>
</gene>
<dbReference type="KEGG" id="kko:Kkor_1239"/>
<dbReference type="FunFam" id="1.10.10.10:FF:000001">
    <property type="entry name" value="LysR family transcriptional regulator"/>
    <property type="match status" value="1"/>
</dbReference>
<dbReference type="OrthoDB" id="9815676at2"/>
<keyword evidence="6" id="KW-0456">Lyase</keyword>
<dbReference type="HOGENOM" id="CLU_039613_16_3_6"/>
<keyword evidence="2" id="KW-0805">Transcription regulation</keyword>
<dbReference type="FunFam" id="3.40.190.290:FF:000001">
    <property type="entry name" value="Transcriptional regulator, LysR family"/>
    <property type="match status" value="1"/>
</dbReference>
<dbReference type="GO" id="GO:0043565">
    <property type="term" value="F:sequence-specific DNA binding"/>
    <property type="evidence" value="ECO:0007669"/>
    <property type="project" value="TreeGrafter"/>
</dbReference>
<dbReference type="EC" id="4.2.1.1" evidence="6"/>
<dbReference type="InterPro" id="IPR036390">
    <property type="entry name" value="WH_DNA-bd_sf"/>
</dbReference>
<evidence type="ECO:0000256" key="1">
    <source>
        <dbReference type="ARBA" id="ARBA00009437"/>
    </source>
</evidence>
<dbReference type="EMBL" id="CP001707">
    <property type="protein sequence ID" value="ACV26658.1"/>
    <property type="molecule type" value="Genomic_DNA"/>
</dbReference>
<dbReference type="RefSeq" id="WP_012801172.1">
    <property type="nucleotide sequence ID" value="NC_013166.1"/>
</dbReference>
<dbReference type="PROSITE" id="PS50931">
    <property type="entry name" value="HTH_LYSR"/>
    <property type="match status" value="1"/>
</dbReference>
<dbReference type="GO" id="GO:0003700">
    <property type="term" value="F:DNA-binding transcription factor activity"/>
    <property type="evidence" value="ECO:0007669"/>
    <property type="project" value="InterPro"/>
</dbReference>
<dbReference type="Pfam" id="PF03466">
    <property type="entry name" value="LysR_substrate"/>
    <property type="match status" value="1"/>
</dbReference>